<evidence type="ECO:0000313" key="2">
    <source>
        <dbReference type="Proteomes" id="UP000775547"/>
    </source>
</evidence>
<dbReference type="Proteomes" id="UP000775547">
    <property type="component" value="Unassembled WGS sequence"/>
</dbReference>
<comment type="caution">
    <text evidence="1">The sequence shown here is derived from an EMBL/GenBank/DDBJ whole genome shotgun (WGS) entry which is preliminary data.</text>
</comment>
<dbReference type="OrthoDB" id="3086444at2759"/>
<name>A0A9P7K926_9AGAR</name>
<protein>
    <submittedName>
        <fullName evidence="1">Uncharacterized protein</fullName>
    </submittedName>
</protein>
<organism evidence="1 2">
    <name type="scientific">Asterophora parasitica</name>
    <dbReference type="NCBI Taxonomy" id="117018"/>
    <lineage>
        <taxon>Eukaryota</taxon>
        <taxon>Fungi</taxon>
        <taxon>Dikarya</taxon>
        <taxon>Basidiomycota</taxon>
        <taxon>Agaricomycotina</taxon>
        <taxon>Agaricomycetes</taxon>
        <taxon>Agaricomycetidae</taxon>
        <taxon>Agaricales</taxon>
        <taxon>Tricholomatineae</taxon>
        <taxon>Lyophyllaceae</taxon>
        <taxon>Asterophora</taxon>
    </lineage>
</organism>
<reference evidence="1" key="1">
    <citation type="submission" date="2020-07" db="EMBL/GenBank/DDBJ databases">
        <authorList>
            <person name="Nieuwenhuis M."/>
            <person name="Van De Peppel L.J.J."/>
        </authorList>
    </citation>
    <scope>NUCLEOTIDE SEQUENCE</scope>
    <source>
        <strain evidence="1">AP01</strain>
        <tissue evidence="1">Mycelium</tissue>
    </source>
</reference>
<accession>A0A9P7K926</accession>
<keyword evidence="2" id="KW-1185">Reference proteome</keyword>
<dbReference type="EMBL" id="JABCKV010000550">
    <property type="protein sequence ID" value="KAG5640709.1"/>
    <property type="molecule type" value="Genomic_DNA"/>
</dbReference>
<sequence length="286" mass="30753">MRIKTAKDACSWFKQQGWILSGESYNCTKLACILLTVALSLPARIPDHTDTKNTITAIALLIEDNVTNCISSALAEAVATKTTTLLKPIANKLATSSTFVSASNTQQAKTTLTLKEASTNLTMVMESLDALSLKLANYKIPTAPPPPAPATGNQPTWASIIGSSPPMHLPAWPAPPPASLNPAVTVQQNCIQQCILCSAWTILIDINKDNNLASTDCTPAANNKLRETLNKELSKLKQKLVMLGYVSEEGKSLPNPDHKTHICAISSLECGGYLFEMDLVPSAYQF</sequence>
<evidence type="ECO:0000313" key="1">
    <source>
        <dbReference type="EMBL" id="KAG5640709.1"/>
    </source>
</evidence>
<dbReference type="AlphaFoldDB" id="A0A9P7K926"/>
<reference evidence="1" key="2">
    <citation type="submission" date="2021-10" db="EMBL/GenBank/DDBJ databases">
        <title>Phylogenomics reveals ancestral predisposition of the termite-cultivated fungus Termitomyces towards a domesticated lifestyle.</title>
        <authorList>
            <person name="Auxier B."/>
            <person name="Grum-Grzhimaylo A."/>
            <person name="Cardenas M.E."/>
            <person name="Lodge J.D."/>
            <person name="Laessoe T."/>
            <person name="Pedersen O."/>
            <person name="Smith M.E."/>
            <person name="Kuyper T.W."/>
            <person name="Franco-Molano E.A."/>
            <person name="Baroni T.J."/>
            <person name="Aanen D.K."/>
        </authorList>
    </citation>
    <scope>NUCLEOTIDE SEQUENCE</scope>
    <source>
        <strain evidence="1">AP01</strain>
        <tissue evidence="1">Mycelium</tissue>
    </source>
</reference>
<proteinExistence type="predicted"/>
<gene>
    <name evidence="1" type="ORF">DXG03_007473</name>
</gene>